<keyword evidence="1" id="KW-0479">Metal-binding</keyword>
<dbReference type="GO" id="GO:0006547">
    <property type="term" value="P:L-histidine metabolic process"/>
    <property type="evidence" value="ECO:0007669"/>
    <property type="project" value="UniProtKB-KW"/>
</dbReference>
<dbReference type="PANTHER" id="PTHR11358:SF35">
    <property type="entry name" value="FORMIMIDOYLGLUTAMASE"/>
    <property type="match status" value="1"/>
</dbReference>
<evidence type="ECO:0000313" key="7">
    <source>
        <dbReference type="Proteomes" id="UP000553888"/>
    </source>
</evidence>
<keyword evidence="2 6" id="KW-0378">Hydrolase</keyword>
<keyword evidence="7" id="KW-1185">Reference proteome</keyword>
<dbReference type="InterPro" id="IPR023696">
    <property type="entry name" value="Ureohydrolase_dom_sf"/>
</dbReference>
<dbReference type="Gene3D" id="3.40.800.10">
    <property type="entry name" value="Ureohydrolase domain"/>
    <property type="match status" value="1"/>
</dbReference>
<dbReference type="Proteomes" id="UP000553888">
    <property type="component" value="Unassembled WGS sequence"/>
</dbReference>
<dbReference type="PANTHER" id="PTHR11358">
    <property type="entry name" value="ARGINASE/AGMATINASE"/>
    <property type="match status" value="1"/>
</dbReference>
<evidence type="ECO:0000256" key="3">
    <source>
        <dbReference type="ARBA" id="ARBA00022808"/>
    </source>
</evidence>
<dbReference type="GO" id="GO:0033389">
    <property type="term" value="P:putrescine biosynthetic process from arginine, via agmatine"/>
    <property type="evidence" value="ECO:0007669"/>
    <property type="project" value="TreeGrafter"/>
</dbReference>
<dbReference type="EC" id="3.5.3.8" evidence="6"/>
<dbReference type="PIRSF" id="PIRSF036979">
    <property type="entry name" value="Arginase"/>
    <property type="match status" value="1"/>
</dbReference>
<organism evidence="6 7">
    <name type="scientific">Schumannella luteola</name>
    <dbReference type="NCBI Taxonomy" id="472059"/>
    <lineage>
        <taxon>Bacteria</taxon>
        <taxon>Bacillati</taxon>
        <taxon>Actinomycetota</taxon>
        <taxon>Actinomycetes</taxon>
        <taxon>Micrococcales</taxon>
        <taxon>Microbacteriaceae</taxon>
        <taxon>Schumannella</taxon>
    </lineage>
</organism>
<evidence type="ECO:0000256" key="4">
    <source>
        <dbReference type="ARBA" id="ARBA00023211"/>
    </source>
</evidence>
<comment type="caution">
    <text evidence="6">The sequence shown here is derived from an EMBL/GenBank/DDBJ whole genome shotgun (WGS) entry which is preliminary data.</text>
</comment>
<dbReference type="GO" id="GO:0008783">
    <property type="term" value="F:agmatinase activity"/>
    <property type="evidence" value="ECO:0007669"/>
    <property type="project" value="TreeGrafter"/>
</dbReference>
<dbReference type="Pfam" id="PF00491">
    <property type="entry name" value="Arginase"/>
    <property type="match status" value="1"/>
</dbReference>
<proteinExistence type="inferred from homology"/>
<dbReference type="GO" id="GO:0046872">
    <property type="term" value="F:metal ion binding"/>
    <property type="evidence" value="ECO:0007669"/>
    <property type="project" value="UniProtKB-KW"/>
</dbReference>
<dbReference type="SUPFAM" id="SSF52768">
    <property type="entry name" value="Arginase/deacetylase"/>
    <property type="match status" value="1"/>
</dbReference>
<dbReference type="PROSITE" id="PS51409">
    <property type="entry name" value="ARGINASE_2"/>
    <property type="match status" value="1"/>
</dbReference>
<keyword evidence="4" id="KW-0464">Manganese</keyword>
<evidence type="ECO:0000256" key="2">
    <source>
        <dbReference type="ARBA" id="ARBA00022801"/>
    </source>
</evidence>
<accession>A0A852YGD4</accession>
<evidence type="ECO:0000256" key="5">
    <source>
        <dbReference type="PROSITE-ProRule" id="PRU00742"/>
    </source>
</evidence>
<comment type="similarity">
    <text evidence="5">Belongs to the arginase family.</text>
</comment>
<evidence type="ECO:0000313" key="6">
    <source>
        <dbReference type="EMBL" id="NYH00202.1"/>
    </source>
</evidence>
<keyword evidence="3" id="KW-0369">Histidine metabolism</keyword>
<dbReference type="InterPro" id="IPR006035">
    <property type="entry name" value="Ureohydrolase"/>
</dbReference>
<dbReference type="RefSeq" id="WP_179568873.1">
    <property type="nucleotide sequence ID" value="NZ_JACBZY010000001.1"/>
</dbReference>
<evidence type="ECO:0000256" key="1">
    <source>
        <dbReference type="ARBA" id="ARBA00022723"/>
    </source>
</evidence>
<name>A0A852YGD4_9MICO</name>
<reference evidence="6 7" key="1">
    <citation type="submission" date="2020-07" db="EMBL/GenBank/DDBJ databases">
        <title>Sequencing the genomes of 1000 actinobacteria strains.</title>
        <authorList>
            <person name="Klenk H.-P."/>
        </authorList>
    </citation>
    <scope>NUCLEOTIDE SEQUENCE [LARGE SCALE GENOMIC DNA]</scope>
    <source>
        <strain evidence="6 7">DSM 23141</strain>
    </source>
</reference>
<dbReference type="AlphaFoldDB" id="A0A852YGD4"/>
<protein>
    <submittedName>
        <fullName evidence="6">Formiminoglutamase</fullName>
        <ecNumber evidence="6">3.5.3.8</ecNumber>
    </submittedName>
</protein>
<dbReference type="PRINTS" id="PR00116">
    <property type="entry name" value="ARGINASE"/>
</dbReference>
<gene>
    <name evidence="6" type="ORF">BJ979_002827</name>
</gene>
<dbReference type="GO" id="GO:0050415">
    <property type="term" value="F:formimidoylglutamase activity"/>
    <property type="evidence" value="ECO:0007669"/>
    <property type="project" value="UniProtKB-EC"/>
</dbReference>
<sequence>MTSESDHPSAPADDAGATATAAAVAGGAALLAHDPLWPRTGSWPVPEGDTDLTLVGVGTHRTSLSRSRADTTPAAIRAALRRYSAFATVPGRGAVDLEHELQLADAGDLAAPDHGVDPDAEGVDGEQRAIAALAALARRTRLLLALGGDNAATVPVALGALGDGIVGAGLITFDAHHDLREGISNGSPVRRLIEAGLDPRRVVQIGIADFANSLEYSRRARDLGITVITRDELLDRPIADAVAEALEIAGGAGPTARIHVDVDVDVCDRSVAPGCPASVPGGLSAAELRRAVRTVAADARVTSLDLTEIDATADTPDGRTVRLAAQLVLESAAGLAARP</sequence>
<dbReference type="EMBL" id="JACBZY010000001">
    <property type="protein sequence ID" value="NYH00202.1"/>
    <property type="molecule type" value="Genomic_DNA"/>
</dbReference>